<feature type="domain" description="EamA" evidence="2">
    <location>
        <begin position="9"/>
        <end position="141"/>
    </location>
</feature>
<keyword evidence="1" id="KW-1133">Transmembrane helix</keyword>
<gene>
    <name evidence="3" type="ORF">C7C56_025290</name>
</gene>
<feature type="transmembrane region" description="Helical" evidence="1">
    <location>
        <begin position="96"/>
        <end position="118"/>
    </location>
</feature>
<dbReference type="EMBL" id="PXWF02000314">
    <property type="protein sequence ID" value="PWF41236.1"/>
    <property type="molecule type" value="Genomic_DNA"/>
</dbReference>
<evidence type="ECO:0000313" key="4">
    <source>
        <dbReference type="Proteomes" id="UP000241421"/>
    </source>
</evidence>
<dbReference type="InterPro" id="IPR037185">
    <property type="entry name" value="EmrE-like"/>
</dbReference>
<feature type="transmembrane region" description="Helical" evidence="1">
    <location>
        <begin position="250"/>
        <end position="270"/>
    </location>
</feature>
<feature type="domain" description="EamA" evidence="2">
    <location>
        <begin position="162"/>
        <end position="295"/>
    </location>
</feature>
<dbReference type="PANTHER" id="PTHR22911">
    <property type="entry name" value="ACYL-MALONYL CONDENSING ENZYME-RELATED"/>
    <property type="match status" value="1"/>
</dbReference>
<evidence type="ECO:0000313" key="3">
    <source>
        <dbReference type="EMBL" id="PWF41236.1"/>
    </source>
</evidence>
<evidence type="ECO:0000259" key="2">
    <source>
        <dbReference type="Pfam" id="PF00892"/>
    </source>
</evidence>
<feature type="transmembrane region" description="Helical" evidence="1">
    <location>
        <begin position="153"/>
        <end position="179"/>
    </location>
</feature>
<accession>A0A2U2HDP9</accession>
<name>A0A2U2HDP9_9BURK</name>
<dbReference type="Pfam" id="PF00892">
    <property type="entry name" value="EamA"/>
    <property type="match status" value="2"/>
</dbReference>
<feature type="transmembrane region" description="Helical" evidence="1">
    <location>
        <begin position="191"/>
        <end position="217"/>
    </location>
</feature>
<feature type="transmembrane region" description="Helical" evidence="1">
    <location>
        <begin position="223"/>
        <end position="243"/>
    </location>
</feature>
<dbReference type="AlphaFoldDB" id="A0A2U2HDP9"/>
<feature type="transmembrane region" description="Helical" evidence="1">
    <location>
        <begin position="37"/>
        <end position="56"/>
    </location>
</feature>
<feature type="transmembrane region" description="Helical" evidence="1">
    <location>
        <begin position="68"/>
        <end position="90"/>
    </location>
</feature>
<feature type="transmembrane region" description="Helical" evidence="1">
    <location>
        <begin position="276"/>
        <end position="296"/>
    </location>
</feature>
<comment type="caution">
    <text evidence="3">The sequence shown here is derived from an EMBL/GenBank/DDBJ whole genome shotgun (WGS) entry which is preliminary data.</text>
</comment>
<dbReference type="Proteomes" id="UP000241421">
    <property type="component" value="Unassembled WGS sequence"/>
</dbReference>
<sequence>MRKLLEERRWLVYAIVAGLAWGVWGVLAKFISANINAYTNHVLFSLGMLFTLPFVLPRCKRPELNRRGLVWGLVAGVLAIAGNVALYLSFGAGGQAATVIPITNLYPLATIIIALLVFKEKMHWLNGIGVLLVLPAITMLSGEALIFEDPAQYLATFALADWILYALVAMLFWGFFSAAQKVTTNHISAEWSYVAFVLASALLAIGFMAAGLVQYTFTNATLVAGPLSGAMNGLGVLAAYAAYRSEGKAALVTAVAGAMQPAFTIVLAIMFLRESIGLIECAGIALAILGSLFLSVEKKPAAAPLISNQTVQP</sequence>
<dbReference type="SUPFAM" id="SSF103481">
    <property type="entry name" value="Multidrug resistance efflux transporter EmrE"/>
    <property type="match status" value="2"/>
</dbReference>
<keyword evidence="4" id="KW-1185">Reference proteome</keyword>
<proteinExistence type="predicted"/>
<dbReference type="GO" id="GO:0016020">
    <property type="term" value="C:membrane"/>
    <property type="evidence" value="ECO:0007669"/>
    <property type="project" value="InterPro"/>
</dbReference>
<keyword evidence="1" id="KW-0472">Membrane</keyword>
<feature type="transmembrane region" description="Helical" evidence="1">
    <location>
        <begin position="125"/>
        <end position="147"/>
    </location>
</feature>
<keyword evidence="1" id="KW-0812">Transmembrane</keyword>
<dbReference type="OrthoDB" id="7541381at2"/>
<protein>
    <submittedName>
        <fullName evidence="3">EamA/RhaT family transporter</fullName>
    </submittedName>
</protein>
<dbReference type="RefSeq" id="WP_106760115.1">
    <property type="nucleotide sequence ID" value="NZ_PXWF02000314.1"/>
</dbReference>
<dbReference type="InterPro" id="IPR000620">
    <property type="entry name" value="EamA_dom"/>
</dbReference>
<reference evidence="3 4" key="1">
    <citation type="submission" date="2018-04" db="EMBL/GenBank/DDBJ databases">
        <title>Massilia violaceinigra sp. nov., a novel purple-pigmented bacterium isolated from Tianshan glacier, Xinjiang, China.</title>
        <authorList>
            <person name="Wang H."/>
        </authorList>
    </citation>
    <scope>NUCLEOTIDE SEQUENCE [LARGE SCALE GENOMIC DNA]</scope>
    <source>
        <strain evidence="3 4">B448-2</strain>
    </source>
</reference>
<evidence type="ECO:0000256" key="1">
    <source>
        <dbReference type="SAM" id="Phobius"/>
    </source>
</evidence>
<feature type="transmembrane region" description="Helical" evidence="1">
    <location>
        <begin position="12"/>
        <end position="31"/>
    </location>
</feature>
<organism evidence="3 4">
    <name type="scientific">Massilia glaciei</name>
    <dbReference type="NCBI Taxonomy" id="1524097"/>
    <lineage>
        <taxon>Bacteria</taxon>
        <taxon>Pseudomonadati</taxon>
        <taxon>Pseudomonadota</taxon>
        <taxon>Betaproteobacteria</taxon>
        <taxon>Burkholderiales</taxon>
        <taxon>Oxalobacteraceae</taxon>
        <taxon>Telluria group</taxon>
        <taxon>Massilia</taxon>
    </lineage>
</organism>